<dbReference type="OrthoDB" id="8453021at2"/>
<dbReference type="AlphaFoldDB" id="A0A318T6C7"/>
<accession>A0A318T6C7</accession>
<sequence length="80" mass="8702">MAITFDTLGYSKRLRDGGIDQKHAEHHAEAVRDFVMPELATKADLRAALETQTLRLTLVNGGMLATAIGILLAALPLFLK</sequence>
<organism evidence="2 3">
    <name type="scientific">Phyllobacterium leguminum</name>
    <dbReference type="NCBI Taxonomy" id="314237"/>
    <lineage>
        <taxon>Bacteria</taxon>
        <taxon>Pseudomonadati</taxon>
        <taxon>Pseudomonadota</taxon>
        <taxon>Alphaproteobacteria</taxon>
        <taxon>Hyphomicrobiales</taxon>
        <taxon>Phyllobacteriaceae</taxon>
        <taxon>Phyllobacterium</taxon>
    </lineage>
</organism>
<evidence type="ECO:0000256" key="1">
    <source>
        <dbReference type="SAM" id="Phobius"/>
    </source>
</evidence>
<keyword evidence="3" id="KW-1185">Reference proteome</keyword>
<comment type="caution">
    <text evidence="2">The sequence shown here is derived from an EMBL/GenBank/DDBJ whole genome shotgun (WGS) entry which is preliminary data.</text>
</comment>
<dbReference type="EMBL" id="QJTF01000002">
    <property type="protein sequence ID" value="PYE90012.1"/>
    <property type="molecule type" value="Genomic_DNA"/>
</dbReference>
<reference evidence="2 3" key="1">
    <citation type="submission" date="2018-06" db="EMBL/GenBank/DDBJ databases">
        <title>Genomic Encyclopedia of Type Strains, Phase III (KMG-III): the genomes of soil and plant-associated and newly described type strains.</title>
        <authorList>
            <person name="Whitman W."/>
        </authorList>
    </citation>
    <scope>NUCLEOTIDE SEQUENCE [LARGE SCALE GENOMIC DNA]</scope>
    <source>
        <strain evidence="2 3">ORS 1419</strain>
    </source>
</reference>
<keyword evidence="1" id="KW-0472">Membrane</keyword>
<feature type="transmembrane region" description="Helical" evidence="1">
    <location>
        <begin position="58"/>
        <end position="79"/>
    </location>
</feature>
<dbReference type="Proteomes" id="UP000247454">
    <property type="component" value="Unassembled WGS sequence"/>
</dbReference>
<keyword evidence="1" id="KW-0812">Transmembrane</keyword>
<evidence type="ECO:0000313" key="2">
    <source>
        <dbReference type="EMBL" id="PYE90012.1"/>
    </source>
</evidence>
<evidence type="ECO:0000313" key="3">
    <source>
        <dbReference type="Proteomes" id="UP000247454"/>
    </source>
</evidence>
<keyword evidence="1" id="KW-1133">Transmembrane helix</keyword>
<dbReference type="RefSeq" id="WP_110748417.1">
    <property type="nucleotide sequence ID" value="NZ_QJTF01000002.1"/>
</dbReference>
<name>A0A318T6C7_9HYPH</name>
<proteinExistence type="predicted"/>
<gene>
    <name evidence="2" type="ORF">C7477_10299</name>
</gene>
<evidence type="ECO:0008006" key="4">
    <source>
        <dbReference type="Google" id="ProtNLM"/>
    </source>
</evidence>
<protein>
    <recommendedName>
        <fullName evidence="4">DUF1640 domain-containing protein</fullName>
    </recommendedName>
</protein>